<dbReference type="OrthoDB" id="9772435at2"/>
<dbReference type="Gene3D" id="2.70.98.70">
    <property type="match status" value="1"/>
</dbReference>
<evidence type="ECO:0000313" key="5">
    <source>
        <dbReference type="EMBL" id="TNJ46032.1"/>
    </source>
</evidence>
<dbReference type="RefSeq" id="WP_139695046.1">
    <property type="nucleotide sequence ID" value="NZ_CP074074.1"/>
</dbReference>
<proteinExistence type="predicted"/>
<dbReference type="InterPro" id="IPR013783">
    <property type="entry name" value="Ig-like_fold"/>
</dbReference>
<evidence type="ECO:0000313" key="6">
    <source>
        <dbReference type="Proteomes" id="UP000308713"/>
    </source>
</evidence>
<organism evidence="5 6">
    <name type="scientific">Allotamlana fucoidanivorans</name>
    <dbReference type="NCBI Taxonomy" id="2583814"/>
    <lineage>
        <taxon>Bacteria</taxon>
        <taxon>Pseudomonadati</taxon>
        <taxon>Bacteroidota</taxon>
        <taxon>Flavobacteriia</taxon>
        <taxon>Flavobacteriales</taxon>
        <taxon>Flavobacteriaceae</taxon>
        <taxon>Allotamlana</taxon>
    </lineage>
</organism>
<dbReference type="Pfam" id="PF07940">
    <property type="entry name" value="Hepar_II_III_C"/>
    <property type="match status" value="1"/>
</dbReference>
<gene>
    <name evidence="5" type="ORF">FGF67_03280</name>
</gene>
<feature type="domain" description="Heparinase II/III-like C-terminal" evidence="3">
    <location>
        <begin position="528"/>
        <end position="739"/>
    </location>
</feature>
<dbReference type="EMBL" id="VDCS01000003">
    <property type="protein sequence ID" value="TNJ46032.1"/>
    <property type="molecule type" value="Genomic_DNA"/>
</dbReference>
<evidence type="ECO:0000256" key="2">
    <source>
        <dbReference type="SAM" id="SignalP"/>
    </source>
</evidence>
<dbReference type="Gene3D" id="1.50.10.100">
    <property type="entry name" value="Chondroitin AC/alginate lyase"/>
    <property type="match status" value="1"/>
</dbReference>
<dbReference type="AlphaFoldDB" id="A0A5C4SP30"/>
<dbReference type="InterPro" id="IPR008929">
    <property type="entry name" value="Chondroitin_lyas"/>
</dbReference>
<dbReference type="GO" id="GO:0016829">
    <property type="term" value="F:lyase activity"/>
    <property type="evidence" value="ECO:0007669"/>
    <property type="project" value="InterPro"/>
</dbReference>
<protein>
    <submittedName>
        <fullName evidence="5">DUF4962 domain-containing protein</fullName>
    </submittedName>
</protein>
<keyword evidence="2" id="KW-0732">Signal</keyword>
<sequence>MNPKHRLLLNLFVILVFCRLSNAQRKTEEKKDFPQSMEMVRQTPFPSSGSIKSNPPYFIWSPKIEKRLGVDTFQFEINLHQVRLSQSIDFDTPDVMWSEELEWTFWHPNKILEKGKWYWQYATIEKGTKLKKWSKPIEFDVDGNEDQFLTPSAKEFVESIPKEHPRVLTSPELIGNIGFSKKELDKFLSYNRRFLNSKLPESLIYNDEKVIEVKKKNLDKKKLTRFIARNTKEIYRDQFYINISLIKAYLVSGEKMYSNEALRRYRYLKNQYETILKQGYYNDFTEGMYLSISTLIFDTFYTELDYNEKRYIEELLVEHQRKTYKGLLHRAGLHLHKSSHLWQHHLRDFFITSLALTHHVPEASKWLSYAYELWSMRAPIGSTDDGGWAMGNSYIGANTRSLIEMPALLSRYSGVNFFNKQWYNNISKYLMYTSPIGHIAGGFGDNADIKRETMVPLVRAIKIIKPNDTYAHHYIESAGEFGNNRSKRELTLLNDNNNLYWNAIQTKNLFRNTEDLTYTSMKSLQLAEDFRDVGIVAMHTNLDNPNKNLMVSFKSSPYGLIGHAHAAQNSFNIQIGGEPLFFRTGYYSSSSDFHSLQSYRHTRAHNTILADGMGQKFHSDGYGYIPRFLTGDKISYCVGDASNAYNGELIRDAFKPYFKDWNVEMTNENGFGDPGITKFRRHLVFLRPNIIIIYDDLEANKPVDWNWLIHSKDNLKYDKNKVFTESKKGKGCLNLFSSQPFEFKVTDKFYAPAVDWLSNGAKAGIKYINHWHGSTKTPKTKKNRFLGIIQVLHKDDKESFSQIKLIDKNSFNIDGWSITAELNLDKSPSLKVIDENELNGFNLGGGSLNLMGKEFKSKNENSSLLVEFNGEDFIVKEAIDVLPSSMLYR</sequence>
<comment type="caution">
    <text evidence="5">The sequence shown here is derived from an EMBL/GenBank/DDBJ whole genome shotgun (WGS) entry which is preliminary data.</text>
</comment>
<dbReference type="InterPro" id="IPR012480">
    <property type="entry name" value="Hepar_II_III_C"/>
</dbReference>
<feature type="signal peptide" evidence="2">
    <location>
        <begin position="1"/>
        <end position="23"/>
    </location>
</feature>
<feature type="domain" description="Heparinase II N-terminal" evidence="4">
    <location>
        <begin position="37"/>
        <end position="452"/>
    </location>
</feature>
<feature type="chain" id="PRO_5022786542" evidence="2">
    <location>
        <begin position="24"/>
        <end position="889"/>
    </location>
</feature>
<dbReference type="Proteomes" id="UP000308713">
    <property type="component" value="Unassembled WGS sequence"/>
</dbReference>
<dbReference type="InterPro" id="IPR032518">
    <property type="entry name" value="HepII_N"/>
</dbReference>
<evidence type="ECO:0000259" key="4">
    <source>
        <dbReference type="Pfam" id="PF16332"/>
    </source>
</evidence>
<accession>A0A5C4SP30</accession>
<name>A0A5C4SP30_9FLAO</name>
<evidence type="ECO:0000256" key="1">
    <source>
        <dbReference type="ARBA" id="ARBA00004196"/>
    </source>
</evidence>
<reference evidence="5 6" key="1">
    <citation type="submission" date="2019-05" db="EMBL/GenBank/DDBJ databases">
        <title>Tamlana fucoidanivorans sp. nov., isolated from the surface of algae collected from Fujian province in China.</title>
        <authorList>
            <person name="Li J."/>
        </authorList>
    </citation>
    <scope>NUCLEOTIDE SEQUENCE [LARGE SCALE GENOMIC DNA]</scope>
    <source>
        <strain evidence="5 6">CW2-9</strain>
    </source>
</reference>
<evidence type="ECO:0000259" key="3">
    <source>
        <dbReference type="Pfam" id="PF07940"/>
    </source>
</evidence>
<keyword evidence="6" id="KW-1185">Reference proteome</keyword>
<dbReference type="GO" id="GO:0030313">
    <property type="term" value="C:cell envelope"/>
    <property type="evidence" value="ECO:0007669"/>
    <property type="project" value="UniProtKB-SubCell"/>
</dbReference>
<dbReference type="Gene3D" id="2.60.40.10">
    <property type="entry name" value="Immunoglobulins"/>
    <property type="match status" value="1"/>
</dbReference>
<comment type="subcellular location">
    <subcellularLocation>
        <location evidence="1">Cell envelope</location>
    </subcellularLocation>
</comment>
<dbReference type="Pfam" id="PF16332">
    <property type="entry name" value="DUF4962"/>
    <property type="match status" value="1"/>
</dbReference>